<dbReference type="PANTHER" id="PTHR43662">
    <property type="match status" value="1"/>
</dbReference>
<dbReference type="RefSeq" id="WP_173034542.1">
    <property type="nucleotide sequence ID" value="NZ_AP022870.1"/>
</dbReference>
<evidence type="ECO:0000313" key="4">
    <source>
        <dbReference type="Proteomes" id="UP000502508"/>
    </source>
</evidence>
<evidence type="ECO:0000313" key="3">
    <source>
        <dbReference type="EMBL" id="BCB74983.1"/>
    </source>
</evidence>
<gene>
    <name evidence="3" type="ORF">Pflav_013930</name>
</gene>
<feature type="domain" description="DUF1996" evidence="2">
    <location>
        <begin position="147"/>
        <end position="349"/>
    </location>
</feature>
<protein>
    <recommendedName>
        <fullName evidence="2">DUF1996 domain-containing protein</fullName>
    </recommendedName>
</protein>
<organism evidence="3 4">
    <name type="scientific">Phytohabitans flavus</name>
    <dbReference type="NCBI Taxonomy" id="1076124"/>
    <lineage>
        <taxon>Bacteria</taxon>
        <taxon>Bacillati</taxon>
        <taxon>Actinomycetota</taxon>
        <taxon>Actinomycetes</taxon>
        <taxon>Micromonosporales</taxon>
        <taxon>Micromonosporaceae</taxon>
    </lineage>
</organism>
<name>A0A6F8XME7_9ACTN</name>
<feature type="region of interest" description="Disordered" evidence="1">
    <location>
        <begin position="36"/>
        <end position="114"/>
    </location>
</feature>
<dbReference type="Proteomes" id="UP000502508">
    <property type="component" value="Chromosome"/>
</dbReference>
<keyword evidence="4" id="KW-1185">Reference proteome</keyword>
<dbReference type="KEGG" id="pfla:Pflav_013930"/>
<dbReference type="PANTHER" id="PTHR43662:SF3">
    <property type="entry name" value="DOMAIN PROTEIN, PUTATIVE (AFU_ORTHOLOGUE AFUA_6G11970)-RELATED"/>
    <property type="match status" value="1"/>
</dbReference>
<evidence type="ECO:0000259" key="2">
    <source>
        <dbReference type="Pfam" id="PF09362"/>
    </source>
</evidence>
<evidence type="ECO:0000256" key="1">
    <source>
        <dbReference type="SAM" id="MobiDB-lite"/>
    </source>
</evidence>
<dbReference type="Pfam" id="PF09362">
    <property type="entry name" value="DUF1996"/>
    <property type="match status" value="1"/>
</dbReference>
<accession>A0A6F8XME7</accession>
<sequence length="378" mass="40257">MQRPPGRRAMRRRVAVLGTLVVAAVVAAIPVLREADGGGASAQTAASSRHEDHERHKPRQTAAPTQPTPTTTAPQACPSGGAHATHTGCAASASPTTSGKPSVPTGGKYITLPNPVRPLAAPPGKPPFAQYREMHANCEVTKRASDDPIVFPGQPGASHNHTFVGNTVVDAYSTPESLVRTGVSSCEDKGDTASYWFPTLLRNGQPVEVSTVTFYYKSGVKDYRTVRPFPPGFRLLVGDMRTPNAAAFGGEWSCGRGASQEIASSCPSGNVLVVRYKAPSCWDGVHLDTPDHKSHMTYPVQGLCPQSHPVALPMLQSKIAYKLSGGNTKGLAFSSGASYSFHYDFMNGWDQARLVELVKHCINGGRQCNGYGVDKHKP</sequence>
<dbReference type="InterPro" id="IPR018535">
    <property type="entry name" value="DUF1996"/>
</dbReference>
<dbReference type="AlphaFoldDB" id="A0A6F8XME7"/>
<reference evidence="3 4" key="2">
    <citation type="submission" date="2020-03" db="EMBL/GenBank/DDBJ databases">
        <authorList>
            <person name="Ichikawa N."/>
            <person name="Kimura A."/>
            <person name="Kitahashi Y."/>
            <person name="Uohara A."/>
        </authorList>
    </citation>
    <scope>NUCLEOTIDE SEQUENCE [LARGE SCALE GENOMIC DNA]</scope>
    <source>
        <strain evidence="3 4">NBRC 107702</strain>
    </source>
</reference>
<reference evidence="3 4" key="1">
    <citation type="submission" date="2020-03" db="EMBL/GenBank/DDBJ databases">
        <title>Whole genome shotgun sequence of Phytohabitans flavus NBRC 107702.</title>
        <authorList>
            <person name="Komaki H."/>
            <person name="Tamura T."/>
        </authorList>
    </citation>
    <scope>NUCLEOTIDE SEQUENCE [LARGE SCALE GENOMIC DNA]</scope>
    <source>
        <strain evidence="3 4">NBRC 107702</strain>
    </source>
</reference>
<feature type="compositionally biased region" description="Low complexity" evidence="1">
    <location>
        <begin position="60"/>
        <end position="94"/>
    </location>
</feature>
<dbReference type="EMBL" id="AP022870">
    <property type="protein sequence ID" value="BCB74983.1"/>
    <property type="molecule type" value="Genomic_DNA"/>
</dbReference>
<proteinExistence type="predicted"/>